<keyword evidence="4 11" id="KW-0436">Ligase</keyword>
<dbReference type="InterPro" id="IPR017958">
    <property type="entry name" value="Gln-tRNA_amidoTrfase_suB_CS"/>
</dbReference>
<dbReference type="Gene3D" id="1.10.150.380">
    <property type="entry name" value="GatB domain, N-terminal subdomain"/>
    <property type="match status" value="1"/>
</dbReference>
<dbReference type="InterPro" id="IPR006075">
    <property type="entry name" value="Asn/Gln-tRNA_Trfase_suB/E_cat"/>
</dbReference>
<reference evidence="13 16" key="1">
    <citation type="submission" date="2014-12" db="EMBL/GenBank/DDBJ databases">
        <title>The genome sequence of Methanohalophilus portucalensis strain FDF1.</title>
        <authorList>
            <person name="Lai M.-C."/>
            <person name="Lai S.-J."/>
        </authorList>
    </citation>
    <scope>NUCLEOTIDE SEQUENCE [LARGE SCALE GENOMIC DNA]</scope>
    <source>
        <strain evidence="13 16">FDF-1</strain>
    </source>
</reference>
<comment type="catalytic activity">
    <reaction evidence="10 11">
        <text>L-glutamyl-tRNA(Gln) + L-glutamine + ATP + H2O = L-glutaminyl-tRNA(Gln) + L-glutamate + ADP + phosphate + H(+)</text>
        <dbReference type="Rhea" id="RHEA:17521"/>
        <dbReference type="Rhea" id="RHEA-COMP:9681"/>
        <dbReference type="Rhea" id="RHEA-COMP:9684"/>
        <dbReference type="ChEBI" id="CHEBI:15377"/>
        <dbReference type="ChEBI" id="CHEBI:15378"/>
        <dbReference type="ChEBI" id="CHEBI:29985"/>
        <dbReference type="ChEBI" id="CHEBI:30616"/>
        <dbReference type="ChEBI" id="CHEBI:43474"/>
        <dbReference type="ChEBI" id="CHEBI:58359"/>
        <dbReference type="ChEBI" id="CHEBI:78520"/>
        <dbReference type="ChEBI" id="CHEBI:78521"/>
        <dbReference type="ChEBI" id="CHEBI:456216"/>
    </reaction>
</comment>
<dbReference type="NCBIfam" id="NF004012">
    <property type="entry name" value="PRK05477.1-2"/>
    <property type="match status" value="1"/>
</dbReference>
<dbReference type="RefSeq" id="WP_072361733.1">
    <property type="nucleotide sequence ID" value="NZ_FXBN01000001.1"/>
</dbReference>
<organism evidence="13 16">
    <name type="scientific">Methanohalophilus portucalensis FDF-1</name>
    <dbReference type="NCBI Taxonomy" id="523843"/>
    <lineage>
        <taxon>Archaea</taxon>
        <taxon>Methanobacteriati</taxon>
        <taxon>Methanobacteriota</taxon>
        <taxon>Stenosarchaea group</taxon>
        <taxon>Methanomicrobia</taxon>
        <taxon>Methanosarcinales</taxon>
        <taxon>Methanosarcinaceae</taxon>
        <taxon>Methanohalophilus</taxon>
    </lineage>
</organism>
<gene>
    <name evidence="11 14" type="primary">gatB</name>
    <name evidence="14" type="ORF">EFE41_03525</name>
    <name evidence="13" type="ORF">MPF_1979</name>
    <name evidence="15" type="ORF">SAMN06264941_0311</name>
</gene>
<dbReference type="SMART" id="SM00845">
    <property type="entry name" value="GatB_Yqey"/>
    <property type="match status" value="1"/>
</dbReference>
<evidence type="ECO:0000313" key="16">
    <source>
        <dbReference type="Proteomes" id="UP000185713"/>
    </source>
</evidence>
<evidence type="ECO:0000256" key="4">
    <source>
        <dbReference type="ARBA" id="ARBA00022598"/>
    </source>
</evidence>
<dbReference type="InterPro" id="IPR023168">
    <property type="entry name" value="GatB_Yqey_C_2"/>
</dbReference>
<dbReference type="Pfam" id="PF02934">
    <property type="entry name" value="GatB_N"/>
    <property type="match status" value="1"/>
</dbReference>
<feature type="domain" description="Asn/Gln amidotransferase" evidence="12">
    <location>
        <begin position="328"/>
        <end position="471"/>
    </location>
</feature>
<sequence>MVYENPDGVMIGLEIHVQLNKLATKLFCGCSTDYHTSEPNTHVCPVCMGLPGCLPVLNKRAVEYAIRIGLALNCEIVEQTQFHRKNYYYPDLPKGFQTTQYDYPIVSDGRVVIEGEDGEHVVRIRRAHMEEDPGRLMHMGSIEKSKGTLIDYNRSGMALIEIVSEPDMRSPREARRFLDKLRNILEYLDVFDSTLEGSMRVDANISIGGGDRTEVKNISSHKGAERALLYEIMRQKNIKRRGEKVVMETRHFDEARGVTISMRTKEEEHDYRYFPEPDLVPMRVGSWVEGILETLPELPDARRSRFISDYGMVDTHAKALTSDIRVADFYEEVASQVDPAAAAVWVSDVLKGELNYRDLNIASFTVEDMVKIIELVLSGKITEKGAVEIIRNILDEGGSPMDIVKEKGLLKVEGDVVDQAVEEVLKENPDALEDYFAGKEKSLNFLVGQVMKKTRGRADARSVREMMLEEIDKNYR</sequence>
<keyword evidence="7 11" id="KW-0648">Protein biosynthesis</keyword>
<reference evidence="15" key="3">
    <citation type="submission" date="2017-04" db="EMBL/GenBank/DDBJ databases">
        <authorList>
            <person name="Afonso C.L."/>
            <person name="Miller P.J."/>
            <person name="Scott M.A."/>
            <person name="Spackman E."/>
            <person name="Goraichik I."/>
            <person name="Dimitrov K.M."/>
            <person name="Suarez D.L."/>
            <person name="Swayne D.E."/>
        </authorList>
    </citation>
    <scope>NUCLEOTIDE SEQUENCE [LARGE SCALE GENOMIC DNA]</scope>
    <source>
        <strain evidence="15">FDF-1</strain>
    </source>
</reference>
<keyword evidence="5 11" id="KW-0547">Nucleotide-binding</keyword>
<dbReference type="Pfam" id="PF02637">
    <property type="entry name" value="GatB_Yqey"/>
    <property type="match status" value="1"/>
</dbReference>
<dbReference type="InterPro" id="IPR004413">
    <property type="entry name" value="GatB"/>
</dbReference>
<dbReference type="EMBL" id="RJJH01000002">
    <property type="protein sequence ID" value="RNI12531.1"/>
    <property type="molecule type" value="Genomic_DNA"/>
</dbReference>
<dbReference type="InterPro" id="IPR018027">
    <property type="entry name" value="Asn/Gln_amidotransferase"/>
</dbReference>
<dbReference type="InterPro" id="IPR014746">
    <property type="entry name" value="Gln_synth/guanido_kin_cat_dom"/>
</dbReference>
<evidence type="ECO:0000313" key="14">
    <source>
        <dbReference type="EMBL" id="RNI12531.1"/>
    </source>
</evidence>
<dbReference type="Gene3D" id="1.10.10.410">
    <property type="match status" value="1"/>
</dbReference>
<dbReference type="PANTHER" id="PTHR11659:SF0">
    <property type="entry name" value="GLUTAMYL-TRNA(GLN) AMIDOTRANSFERASE SUBUNIT B, MITOCHONDRIAL"/>
    <property type="match status" value="1"/>
</dbReference>
<comment type="subunit">
    <text evidence="2 11">Heterotrimer of A, B and C subunits.</text>
</comment>
<dbReference type="InterPro" id="IPR003789">
    <property type="entry name" value="Asn/Gln_tRNA_amidoTrase-B-like"/>
</dbReference>
<dbReference type="InterPro" id="IPR017959">
    <property type="entry name" value="Asn/Gln-tRNA_amidoTrfase_suB/E"/>
</dbReference>
<evidence type="ECO:0000256" key="10">
    <source>
        <dbReference type="ARBA" id="ARBA00047913"/>
    </source>
</evidence>
<evidence type="ECO:0000256" key="9">
    <source>
        <dbReference type="ARBA" id="ARBA00047380"/>
    </source>
</evidence>
<dbReference type="EMBL" id="FXBN01000001">
    <property type="protein sequence ID" value="SMH30420.1"/>
    <property type="molecule type" value="Genomic_DNA"/>
</dbReference>
<evidence type="ECO:0000256" key="11">
    <source>
        <dbReference type="HAMAP-Rule" id="MF_00121"/>
    </source>
</evidence>
<dbReference type="EC" id="6.3.5.-" evidence="11"/>
<accession>A0A1L9C1V1</accession>
<dbReference type="OrthoDB" id="52755at2157"/>
<dbReference type="NCBIfam" id="NF004014">
    <property type="entry name" value="PRK05477.1-4"/>
    <property type="match status" value="1"/>
</dbReference>
<name>A0A1L9C1V1_9EURY</name>
<dbReference type="FunFam" id="1.10.10.410:FF:000001">
    <property type="entry name" value="Aspartyl/glutamyl-tRNA(Asn/Gln) amidotransferase subunit B"/>
    <property type="match status" value="1"/>
</dbReference>
<evidence type="ECO:0000256" key="5">
    <source>
        <dbReference type="ARBA" id="ARBA00022741"/>
    </source>
</evidence>
<dbReference type="Proteomes" id="UP000185713">
    <property type="component" value="Unassembled WGS sequence"/>
</dbReference>
<reference evidence="14 18" key="4">
    <citation type="submission" date="2018-10" db="EMBL/GenBank/DDBJ databases">
        <title>Cultivation of a novel Methanohalophilus strain from Kebrit Deep of the Red Sea and a genomic comparison of members of the genus Methanohalophilus.</title>
        <authorList>
            <person name="Guan Y."/>
            <person name="Ngugi D.K."/>
            <person name="Stingl U."/>
        </authorList>
    </citation>
    <scope>NUCLEOTIDE SEQUENCE [LARGE SCALE GENOMIC DNA]</scope>
    <source>
        <strain evidence="14 18">DSM 7471</strain>
    </source>
</reference>
<dbReference type="GO" id="GO:0005524">
    <property type="term" value="F:ATP binding"/>
    <property type="evidence" value="ECO:0007669"/>
    <property type="project" value="UniProtKB-KW"/>
</dbReference>
<protein>
    <recommendedName>
        <fullName evidence="3 11">Aspartyl/glutamyl-tRNA(Asn/Gln) amidotransferase subunit B</fullName>
        <shortName evidence="11">Asp/Glu-ADT subunit B</shortName>
        <ecNumber evidence="11">6.3.5.-</ecNumber>
    </recommendedName>
</protein>
<dbReference type="GO" id="GO:0070681">
    <property type="term" value="P:glutaminyl-tRNAGln biosynthesis via transamidation"/>
    <property type="evidence" value="ECO:0007669"/>
    <property type="project" value="TreeGrafter"/>
</dbReference>
<reference evidence="17" key="2">
    <citation type="submission" date="2017-04" db="EMBL/GenBank/DDBJ databases">
        <authorList>
            <person name="Varghese N."/>
            <person name="Submissions S."/>
        </authorList>
    </citation>
    <scope>NUCLEOTIDE SEQUENCE [LARGE SCALE GENOMIC DNA]</scope>
    <source>
        <strain evidence="17">FDF-1</strain>
    </source>
</reference>
<evidence type="ECO:0000259" key="12">
    <source>
        <dbReference type="SMART" id="SM00845"/>
    </source>
</evidence>
<dbReference type="PANTHER" id="PTHR11659">
    <property type="entry name" value="GLUTAMYL-TRNA GLN AMIDOTRANSFERASE SUBUNIT B MITOCHONDRIAL AND PROKARYOTIC PET112-RELATED"/>
    <property type="match status" value="1"/>
</dbReference>
<dbReference type="STRING" id="523843.SAMN06264941_0311"/>
<dbReference type="GO" id="GO:0050567">
    <property type="term" value="F:glutaminyl-tRNA synthase (glutamine-hydrolyzing) activity"/>
    <property type="evidence" value="ECO:0007669"/>
    <property type="project" value="UniProtKB-UniRule"/>
</dbReference>
<evidence type="ECO:0000256" key="8">
    <source>
        <dbReference type="ARBA" id="ARBA00024799"/>
    </source>
</evidence>
<dbReference type="Proteomes" id="UP000193969">
    <property type="component" value="Unassembled WGS sequence"/>
</dbReference>
<keyword evidence="13" id="KW-0808">Transferase</keyword>
<dbReference type="SUPFAM" id="SSF89095">
    <property type="entry name" value="GatB/YqeY motif"/>
    <property type="match status" value="1"/>
</dbReference>
<dbReference type="SUPFAM" id="SSF55931">
    <property type="entry name" value="Glutamine synthetase/guanido kinase"/>
    <property type="match status" value="1"/>
</dbReference>
<dbReference type="PROSITE" id="PS01234">
    <property type="entry name" value="GATB"/>
    <property type="match status" value="1"/>
</dbReference>
<evidence type="ECO:0000313" key="18">
    <source>
        <dbReference type="Proteomes" id="UP000278252"/>
    </source>
</evidence>
<dbReference type="EMBL" id="JWTK01000008">
    <property type="protein sequence ID" value="OJH48509.1"/>
    <property type="molecule type" value="Genomic_DNA"/>
</dbReference>
<keyword evidence="17" id="KW-1185">Reference proteome</keyword>
<evidence type="ECO:0000313" key="15">
    <source>
        <dbReference type="EMBL" id="SMH30420.1"/>
    </source>
</evidence>
<dbReference type="Proteomes" id="UP000278252">
    <property type="component" value="Unassembled WGS sequence"/>
</dbReference>
<comment type="similarity">
    <text evidence="1 11">Belongs to the GatB/GatE family. GatB subfamily.</text>
</comment>
<evidence type="ECO:0000313" key="17">
    <source>
        <dbReference type="Proteomes" id="UP000193969"/>
    </source>
</evidence>
<evidence type="ECO:0000256" key="1">
    <source>
        <dbReference type="ARBA" id="ARBA00005306"/>
    </source>
</evidence>
<dbReference type="GO" id="GO:0016740">
    <property type="term" value="F:transferase activity"/>
    <property type="evidence" value="ECO:0007669"/>
    <property type="project" value="UniProtKB-KW"/>
</dbReference>
<evidence type="ECO:0000256" key="3">
    <source>
        <dbReference type="ARBA" id="ARBA00016923"/>
    </source>
</evidence>
<dbReference type="NCBIfam" id="TIGR00133">
    <property type="entry name" value="gatB"/>
    <property type="match status" value="1"/>
</dbReference>
<evidence type="ECO:0000256" key="6">
    <source>
        <dbReference type="ARBA" id="ARBA00022840"/>
    </source>
</evidence>
<dbReference type="AlphaFoldDB" id="A0A1L9C1V1"/>
<dbReference type="HAMAP" id="MF_00121">
    <property type="entry name" value="GatB"/>
    <property type="match status" value="1"/>
</dbReference>
<dbReference type="InterPro" id="IPR042114">
    <property type="entry name" value="GatB_C_1"/>
</dbReference>
<comment type="function">
    <text evidence="8 11">Allows the formation of correctly charged Asn-tRNA(Asn) or Gln-tRNA(Gln) through the transamidation of misacylated Asp-tRNA(Asn) or Glu-tRNA(Gln) in organisms which lack either or both of asparaginyl-tRNA or glutaminyl-tRNA synthetases. The reaction takes place in the presence of glutamine and ATP through an activated phospho-Asp-tRNA(Asn) or phospho-Glu-tRNA(Gln).</text>
</comment>
<evidence type="ECO:0000313" key="13">
    <source>
        <dbReference type="EMBL" id="OJH48509.1"/>
    </source>
</evidence>
<comment type="catalytic activity">
    <reaction evidence="9 11">
        <text>L-aspartyl-tRNA(Asn) + L-glutamine + ATP + H2O = L-asparaginyl-tRNA(Asn) + L-glutamate + ADP + phosphate + 2 H(+)</text>
        <dbReference type="Rhea" id="RHEA:14513"/>
        <dbReference type="Rhea" id="RHEA-COMP:9674"/>
        <dbReference type="Rhea" id="RHEA-COMP:9677"/>
        <dbReference type="ChEBI" id="CHEBI:15377"/>
        <dbReference type="ChEBI" id="CHEBI:15378"/>
        <dbReference type="ChEBI" id="CHEBI:29985"/>
        <dbReference type="ChEBI" id="CHEBI:30616"/>
        <dbReference type="ChEBI" id="CHEBI:43474"/>
        <dbReference type="ChEBI" id="CHEBI:58359"/>
        <dbReference type="ChEBI" id="CHEBI:78515"/>
        <dbReference type="ChEBI" id="CHEBI:78516"/>
        <dbReference type="ChEBI" id="CHEBI:456216"/>
    </reaction>
</comment>
<proteinExistence type="inferred from homology"/>
<keyword evidence="6 11" id="KW-0067">ATP-binding</keyword>
<evidence type="ECO:0000256" key="2">
    <source>
        <dbReference type="ARBA" id="ARBA00011123"/>
    </source>
</evidence>
<dbReference type="GO" id="GO:0006412">
    <property type="term" value="P:translation"/>
    <property type="evidence" value="ECO:0007669"/>
    <property type="project" value="UniProtKB-UniRule"/>
</dbReference>
<evidence type="ECO:0000256" key="7">
    <source>
        <dbReference type="ARBA" id="ARBA00022917"/>
    </source>
</evidence>